<evidence type="ECO:0000256" key="6">
    <source>
        <dbReference type="ARBA" id="ARBA00022840"/>
    </source>
</evidence>
<evidence type="ECO:0000256" key="3">
    <source>
        <dbReference type="ARBA" id="ARBA00022448"/>
    </source>
</evidence>
<keyword evidence="5" id="KW-0547">Nucleotide-binding</keyword>
<feature type="region of interest" description="Disordered" evidence="9">
    <location>
        <begin position="422"/>
        <end position="448"/>
    </location>
</feature>
<accession>A0A5J4YJS9</accession>
<dbReference type="InterPro" id="IPR003593">
    <property type="entry name" value="AAA+_ATPase"/>
</dbReference>
<dbReference type="CDD" id="cd03213">
    <property type="entry name" value="ABCG_EPDR"/>
    <property type="match status" value="1"/>
</dbReference>
<dbReference type="InterPro" id="IPR027417">
    <property type="entry name" value="P-loop_NTPase"/>
</dbReference>
<evidence type="ECO:0000313" key="12">
    <source>
        <dbReference type="EMBL" id="KAA8490737.1"/>
    </source>
</evidence>
<dbReference type="Gene3D" id="3.40.50.300">
    <property type="entry name" value="P-loop containing nucleotide triphosphate hydrolases"/>
    <property type="match status" value="1"/>
</dbReference>
<keyword evidence="13" id="KW-1185">Reference proteome</keyword>
<feature type="compositionally biased region" description="Basic and acidic residues" evidence="9">
    <location>
        <begin position="124"/>
        <end position="141"/>
    </location>
</feature>
<dbReference type="InterPro" id="IPR013525">
    <property type="entry name" value="ABC2_TM"/>
</dbReference>
<sequence length="779" mass="85891">MEEGSRPEATGGHALAQPPTAYREQGVDRSPAGARMSTSSSSGMNTPLPRHADKQDAETHGTHASDNAEDRAELAKQLTFRPGERVEWSNLDFYIPVSDHSSALGKLHPKAAAQAVGHAVQKLRRDQDADELHPDVEKQEGDSTPAKYKHALHGVSGWAKPGEVLAVMGPSGGGKTTLLHSLAGRAVYGETHGQVTFNGAPRTKDTRRRLGYVLQDDVFFSNLTVRETLWFTARLRVSEEVPMDAKKQRVDDVIARLALGRCENTLIGNQTSRERISGGERKRVNIANELLTDPPILLLDEPTSGLDSNTALSVVRLLKELAHTTQKTVITTIHQPSSQIFAEFDKLLLLSEGHVVYFGPACDAVDYFASVGYPCPMGYNPADFFLELLTLEDLNPHEQLAPIKATLQEAWKRVERERLLEGGRGHASEVGDGPGEAEGGTPRKTKSLTRDALQKAASLKKVVSHRASELGKTVSDVASGRDSAKYPVRWTTQFRVLAERAFKQKRGDHFKPILMFQYAFITLIVSCLWSNMAETETTINDRFGLLFFTSVFWGFNAMFQALYALPIERSVIAKDRASGSYAMSAYFLAKSTMELPVEIWYPLISSTIVYWVSGLRRTFGAFVLYVISLMSTYLAAQSMGLMVSAAVMNVQHAQVISTCLMLGSMLVGGYYVARSNIPNWLSWIQWLSYVQFGLSSLAIVEFDGNTYACVPSDPTEFSRGGTSCPVTGADIFDAYGIDASLGFGFYFGMSVMFFVVGRFIAYLFLRFAHATHKAKIRTR</sequence>
<dbReference type="AlphaFoldDB" id="A0A5J4YJS9"/>
<gene>
    <name evidence="12" type="ORF">FVE85_4368</name>
</gene>
<keyword evidence="3" id="KW-0813">Transport</keyword>
<feature type="compositionally biased region" description="Basic and acidic residues" evidence="9">
    <location>
        <begin position="50"/>
        <end position="72"/>
    </location>
</feature>
<dbReference type="GO" id="GO:0140359">
    <property type="term" value="F:ABC-type transporter activity"/>
    <property type="evidence" value="ECO:0007669"/>
    <property type="project" value="InterPro"/>
</dbReference>
<evidence type="ECO:0000313" key="13">
    <source>
        <dbReference type="Proteomes" id="UP000324585"/>
    </source>
</evidence>
<dbReference type="PROSITE" id="PS50893">
    <property type="entry name" value="ABC_TRANSPORTER_2"/>
    <property type="match status" value="1"/>
</dbReference>
<dbReference type="GO" id="GO:0016020">
    <property type="term" value="C:membrane"/>
    <property type="evidence" value="ECO:0007669"/>
    <property type="project" value="UniProtKB-SubCell"/>
</dbReference>
<dbReference type="OrthoDB" id="66620at2759"/>
<dbReference type="GO" id="GO:0016887">
    <property type="term" value="F:ATP hydrolysis activity"/>
    <property type="evidence" value="ECO:0007669"/>
    <property type="project" value="InterPro"/>
</dbReference>
<evidence type="ECO:0000256" key="7">
    <source>
        <dbReference type="ARBA" id="ARBA00022989"/>
    </source>
</evidence>
<proteinExistence type="predicted"/>
<evidence type="ECO:0000259" key="11">
    <source>
        <dbReference type="PROSITE" id="PS50893"/>
    </source>
</evidence>
<dbReference type="InterPro" id="IPR050352">
    <property type="entry name" value="ABCG_transporters"/>
</dbReference>
<keyword evidence="6" id="KW-0067">ATP-binding</keyword>
<dbReference type="PANTHER" id="PTHR48041:SF139">
    <property type="entry name" value="PROTEIN SCARLET"/>
    <property type="match status" value="1"/>
</dbReference>
<feature type="transmembrane region" description="Helical" evidence="10">
    <location>
        <begin position="543"/>
        <end position="565"/>
    </location>
</feature>
<dbReference type="PROSITE" id="PS00211">
    <property type="entry name" value="ABC_TRANSPORTER_1"/>
    <property type="match status" value="1"/>
</dbReference>
<evidence type="ECO:0000256" key="4">
    <source>
        <dbReference type="ARBA" id="ARBA00022692"/>
    </source>
</evidence>
<dbReference type="Proteomes" id="UP000324585">
    <property type="component" value="Unassembled WGS sequence"/>
</dbReference>
<feature type="compositionally biased region" description="Polar residues" evidence="9">
    <location>
        <begin position="36"/>
        <end position="45"/>
    </location>
</feature>
<feature type="transmembrane region" description="Helical" evidence="10">
    <location>
        <begin position="743"/>
        <end position="765"/>
    </location>
</feature>
<dbReference type="SUPFAM" id="SSF52540">
    <property type="entry name" value="P-loop containing nucleoside triphosphate hydrolases"/>
    <property type="match status" value="1"/>
</dbReference>
<feature type="transmembrane region" description="Helical" evidence="10">
    <location>
        <begin position="680"/>
        <end position="700"/>
    </location>
</feature>
<comment type="caution">
    <text evidence="12">The sequence shown here is derived from an EMBL/GenBank/DDBJ whole genome shotgun (WGS) entry which is preliminary data.</text>
</comment>
<dbReference type="InterPro" id="IPR017871">
    <property type="entry name" value="ABC_transporter-like_CS"/>
</dbReference>
<feature type="transmembrane region" description="Helical" evidence="10">
    <location>
        <begin position="653"/>
        <end position="673"/>
    </location>
</feature>
<evidence type="ECO:0000256" key="5">
    <source>
        <dbReference type="ARBA" id="ARBA00022741"/>
    </source>
</evidence>
<name>A0A5J4YJS9_PORPP</name>
<feature type="region of interest" description="Disordered" evidence="9">
    <location>
        <begin position="124"/>
        <end position="146"/>
    </location>
</feature>
<dbReference type="Pfam" id="PF01061">
    <property type="entry name" value="ABC2_membrane"/>
    <property type="match status" value="1"/>
</dbReference>
<feature type="region of interest" description="Disordered" evidence="9">
    <location>
        <begin position="1"/>
        <end position="72"/>
    </location>
</feature>
<evidence type="ECO:0000256" key="10">
    <source>
        <dbReference type="SAM" id="Phobius"/>
    </source>
</evidence>
<keyword evidence="7 10" id="KW-1133">Transmembrane helix</keyword>
<feature type="domain" description="ABC transporter" evidence="11">
    <location>
        <begin position="136"/>
        <end position="377"/>
    </location>
</feature>
<dbReference type="GO" id="GO:0005524">
    <property type="term" value="F:ATP binding"/>
    <property type="evidence" value="ECO:0007669"/>
    <property type="project" value="UniProtKB-KW"/>
</dbReference>
<evidence type="ECO:0000256" key="8">
    <source>
        <dbReference type="ARBA" id="ARBA00023136"/>
    </source>
</evidence>
<evidence type="ECO:0000256" key="2">
    <source>
        <dbReference type="ARBA" id="ARBA00014334"/>
    </source>
</evidence>
<dbReference type="PANTHER" id="PTHR48041">
    <property type="entry name" value="ABC TRANSPORTER G FAMILY MEMBER 28"/>
    <property type="match status" value="1"/>
</dbReference>
<comment type="subcellular location">
    <subcellularLocation>
        <location evidence="1">Membrane</location>
        <topology evidence="1">Multi-pass membrane protein</topology>
    </subcellularLocation>
</comment>
<keyword evidence="8 10" id="KW-0472">Membrane</keyword>
<reference evidence="13" key="1">
    <citation type="journal article" date="2019" name="Nat. Commun.">
        <title>Expansion of phycobilisome linker gene families in mesophilic red algae.</title>
        <authorList>
            <person name="Lee J."/>
            <person name="Kim D."/>
            <person name="Bhattacharya D."/>
            <person name="Yoon H.S."/>
        </authorList>
    </citation>
    <scope>NUCLEOTIDE SEQUENCE [LARGE SCALE GENOMIC DNA]</scope>
    <source>
        <strain evidence="13">CCMP 1328</strain>
    </source>
</reference>
<feature type="transmembrane region" description="Helical" evidence="10">
    <location>
        <begin position="513"/>
        <end position="531"/>
    </location>
</feature>
<dbReference type="Pfam" id="PF00005">
    <property type="entry name" value="ABC_tran"/>
    <property type="match status" value="1"/>
</dbReference>
<dbReference type="EMBL" id="VRMN01000019">
    <property type="protein sequence ID" value="KAA8490737.1"/>
    <property type="molecule type" value="Genomic_DNA"/>
</dbReference>
<evidence type="ECO:0000256" key="9">
    <source>
        <dbReference type="SAM" id="MobiDB-lite"/>
    </source>
</evidence>
<dbReference type="OMA" id="NMQIVEF"/>
<keyword evidence="4 10" id="KW-0812">Transmembrane</keyword>
<dbReference type="SMART" id="SM00382">
    <property type="entry name" value="AAA"/>
    <property type="match status" value="1"/>
</dbReference>
<dbReference type="InterPro" id="IPR003439">
    <property type="entry name" value="ABC_transporter-like_ATP-bd"/>
</dbReference>
<evidence type="ECO:0000256" key="1">
    <source>
        <dbReference type="ARBA" id="ARBA00004141"/>
    </source>
</evidence>
<protein>
    <recommendedName>
        <fullName evidence="2">Probable ATP-dependent transporter ycf16</fullName>
    </recommendedName>
</protein>
<feature type="transmembrane region" description="Helical" evidence="10">
    <location>
        <begin position="599"/>
        <end position="615"/>
    </location>
</feature>
<organism evidence="12 13">
    <name type="scientific">Porphyridium purpureum</name>
    <name type="common">Red alga</name>
    <name type="synonym">Porphyridium cruentum</name>
    <dbReference type="NCBI Taxonomy" id="35688"/>
    <lineage>
        <taxon>Eukaryota</taxon>
        <taxon>Rhodophyta</taxon>
        <taxon>Bangiophyceae</taxon>
        <taxon>Porphyridiales</taxon>
        <taxon>Porphyridiaceae</taxon>
        <taxon>Porphyridium</taxon>
    </lineage>
</organism>
<feature type="transmembrane region" description="Helical" evidence="10">
    <location>
        <begin position="622"/>
        <end position="647"/>
    </location>
</feature>